<name>A0A4Y1ZNC1_ARAVE</name>
<dbReference type="AlphaFoldDB" id="A0A4Y1ZNC1"/>
<accession>A0A4Y1ZNC1</accession>
<dbReference type="Proteomes" id="UP000499080">
    <property type="component" value="Unassembled WGS sequence"/>
</dbReference>
<dbReference type="EMBL" id="BGPR01151165">
    <property type="protein sequence ID" value="GBL57528.1"/>
    <property type="molecule type" value="Genomic_DNA"/>
</dbReference>
<reference evidence="4 5" key="1">
    <citation type="journal article" date="2019" name="Sci. Rep.">
        <title>Orb-weaving spider Araneus ventricosus genome elucidates the spidroin gene catalogue.</title>
        <authorList>
            <person name="Kono N."/>
            <person name="Nakamura H."/>
            <person name="Ohtoshi R."/>
            <person name="Moran D.A.P."/>
            <person name="Shinohara A."/>
            <person name="Yoshida Y."/>
            <person name="Fujiwara M."/>
            <person name="Mori M."/>
            <person name="Tomita M."/>
            <person name="Arakawa K."/>
        </authorList>
    </citation>
    <scope>NUCLEOTIDE SEQUENCE [LARGE SCALE GENOMIC DNA]</scope>
</reference>
<organism evidence="4 5">
    <name type="scientific">Araneus ventricosus</name>
    <name type="common">Orbweaver spider</name>
    <name type="synonym">Epeira ventricosa</name>
    <dbReference type="NCBI Taxonomy" id="182803"/>
    <lineage>
        <taxon>Eukaryota</taxon>
        <taxon>Metazoa</taxon>
        <taxon>Ecdysozoa</taxon>
        <taxon>Arthropoda</taxon>
        <taxon>Chelicerata</taxon>
        <taxon>Arachnida</taxon>
        <taxon>Araneae</taxon>
        <taxon>Araneomorphae</taxon>
        <taxon>Entelegynae</taxon>
        <taxon>Araneoidea</taxon>
        <taxon>Araneidae</taxon>
        <taxon>Araneus</taxon>
    </lineage>
</organism>
<sequence>MTRAFTPSPQQQDGVWFLTHDLACSRPKYKEDFSGIVFPTRKPPVPKTGPCLHYPLEFLLHEQLGEAIFLAVDNTYPNSHSSVYASIDDLGSLECCM</sequence>
<evidence type="ECO:0000313" key="2">
    <source>
        <dbReference type="EMBL" id="GBL57467.1"/>
    </source>
</evidence>
<evidence type="ECO:0000313" key="1">
    <source>
        <dbReference type="EMBL" id="GBL57453.1"/>
    </source>
</evidence>
<dbReference type="EMBL" id="BGPR01151151">
    <property type="protein sequence ID" value="GBL57467.1"/>
    <property type="molecule type" value="Genomic_DNA"/>
</dbReference>
<protein>
    <submittedName>
        <fullName evidence="4">Uncharacterized protein</fullName>
    </submittedName>
</protein>
<dbReference type="EMBL" id="BGPR01151149">
    <property type="protein sequence ID" value="GBL57453.1"/>
    <property type="molecule type" value="Genomic_DNA"/>
</dbReference>
<keyword evidence="5" id="KW-1185">Reference proteome</keyword>
<comment type="caution">
    <text evidence="4">The sequence shown here is derived from an EMBL/GenBank/DDBJ whole genome shotgun (WGS) entry which is preliminary data.</text>
</comment>
<dbReference type="EMBL" id="BGPR01151163">
    <property type="protein sequence ID" value="GBL57519.1"/>
    <property type="molecule type" value="Genomic_DNA"/>
</dbReference>
<evidence type="ECO:0000313" key="4">
    <source>
        <dbReference type="EMBL" id="GBL57528.1"/>
    </source>
</evidence>
<evidence type="ECO:0000313" key="3">
    <source>
        <dbReference type="EMBL" id="GBL57519.1"/>
    </source>
</evidence>
<proteinExistence type="predicted"/>
<gene>
    <name evidence="3" type="ORF">AVEN_142068_1</name>
    <name evidence="4" type="ORF">AVEN_174378_1</name>
    <name evidence="1" type="ORF">AVEN_24785_1</name>
    <name evidence="2" type="ORF">AVEN_33767_1</name>
</gene>
<evidence type="ECO:0000313" key="5">
    <source>
        <dbReference type="Proteomes" id="UP000499080"/>
    </source>
</evidence>